<dbReference type="Pfam" id="PF00583">
    <property type="entry name" value="Acetyltransf_1"/>
    <property type="match status" value="1"/>
</dbReference>
<dbReference type="SUPFAM" id="SSF55729">
    <property type="entry name" value="Acyl-CoA N-acyltransferases (Nat)"/>
    <property type="match status" value="1"/>
</dbReference>
<organism evidence="2 3">
    <name type="scientific">Penicillium cinerascens</name>
    <dbReference type="NCBI Taxonomy" id="70096"/>
    <lineage>
        <taxon>Eukaryota</taxon>
        <taxon>Fungi</taxon>
        <taxon>Dikarya</taxon>
        <taxon>Ascomycota</taxon>
        <taxon>Pezizomycotina</taxon>
        <taxon>Eurotiomycetes</taxon>
        <taxon>Eurotiomycetidae</taxon>
        <taxon>Eurotiales</taxon>
        <taxon>Aspergillaceae</taxon>
        <taxon>Penicillium</taxon>
    </lineage>
</organism>
<gene>
    <name evidence="2" type="ORF">N7498_007893</name>
</gene>
<dbReference type="AlphaFoldDB" id="A0A9W9MD62"/>
<dbReference type="CDD" id="cd04301">
    <property type="entry name" value="NAT_SF"/>
    <property type="match status" value="1"/>
</dbReference>
<feature type="domain" description="N-acetyltransferase" evidence="1">
    <location>
        <begin position="59"/>
        <end position="127"/>
    </location>
</feature>
<reference evidence="2" key="1">
    <citation type="submission" date="2022-12" db="EMBL/GenBank/DDBJ databases">
        <authorList>
            <person name="Petersen C."/>
        </authorList>
    </citation>
    <scope>NUCLEOTIDE SEQUENCE</scope>
    <source>
        <strain evidence="2">IBT 15544</strain>
    </source>
</reference>
<dbReference type="GO" id="GO:0016747">
    <property type="term" value="F:acyltransferase activity, transferring groups other than amino-acyl groups"/>
    <property type="evidence" value="ECO:0007669"/>
    <property type="project" value="InterPro"/>
</dbReference>
<accession>A0A9W9MD62</accession>
<sequence length="247" mass="27448">MASQFYQSLTAEKVTDDMLAEAAHLFDENYGIWGPQSHNPGNPVKLSVRRLREQYLLPRTDQSESLYIRVTVDGGLVGNAFACRWMCKSQTVCWITQLVVDQHHRGKGLASGLLRTLRQDSDDMYGIMSSHPAACLAAAKAFGKNIEKVDLDFISKNASEVMSNSPIPYIRDAELCGTIFGADDSNGIVSGVNTNFFVDHTEPLEALAIVEGEWQWPLGKLPDGHEYLLILPAKPRRSRSRSADVHR</sequence>
<name>A0A9W9MD62_9EURO</name>
<dbReference type="OrthoDB" id="2019666at2759"/>
<dbReference type="Gene3D" id="3.40.630.30">
    <property type="match status" value="1"/>
</dbReference>
<evidence type="ECO:0000259" key="1">
    <source>
        <dbReference type="Pfam" id="PF00583"/>
    </source>
</evidence>
<keyword evidence="3" id="KW-1185">Reference proteome</keyword>
<protein>
    <recommendedName>
        <fullName evidence="1">N-acetyltransferase domain-containing protein</fullName>
    </recommendedName>
</protein>
<dbReference type="InterPro" id="IPR016181">
    <property type="entry name" value="Acyl_CoA_acyltransferase"/>
</dbReference>
<comment type="caution">
    <text evidence="2">The sequence shown here is derived from an EMBL/GenBank/DDBJ whole genome shotgun (WGS) entry which is preliminary data.</text>
</comment>
<evidence type="ECO:0000313" key="2">
    <source>
        <dbReference type="EMBL" id="KAJ5198776.1"/>
    </source>
</evidence>
<dbReference type="EMBL" id="JAPQKR010000014">
    <property type="protein sequence ID" value="KAJ5198776.1"/>
    <property type="molecule type" value="Genomic_DNA"/>
</dbReference>
<dbReference type="GeneID" id="83182256"/>
<dbReference type="Proteomes" id="UP001150904">
    <property type="component" value="Unassembled WGS sequence"/>
</dbReference>
<reference evidence="2" key="2">
    <citation type="journal article" date="2023" name="IMA Fungus">
        <title>Comparative genomic study of the Penicillium genus elucidates a diverse pangenome and 15 lateral gene transfer events.</title>
        <authorList>
            <person name="Petersen C."/>
            <person name="Sorensen T."/>
            <person name="Nielsen M.R."/>
            <person name="Sondergaard T.E."/>
            <person name="Sorensen J.L."/>
            <person name="Fitzpatrick D.A."/>
            <person name="Frisvad J.C."/>
            <person name="Nielsen K.L."/>
        </authorList>
    </citation>
    <scope>NUCLEOTIDE SEQUENCE</scope>
    <source>
        <strain evidence="2">IBT 15544</strain>
    </source>
</reference>
<dbReference type="InterPro" id="IPR000182">
    <property type="entry name" value="GNAT_dom"/>
</dbReference>
<evidence type="ECO:0000313" key="3">
    <source>
        <dbReference type="Proteomes" id="UP001150904"/>
    </source>
</evidence>
<proteinExistence type="predicted"/>
<dbReference type="RefSeq" id="XP_058307204.1">
    <property type="nucleotide sequence ID" value="XM_058454955.1"/>
</dbReference>